<dbReference type="PROSITE" id="PS50305">
    <property type="entry name" value="SIRTUIN"/>
    <property type="match status" value="1"/>
</dbReference>
<comment type="catalytic activity">
    <reaction evidence="4">
        <text>N(6)-acetyl-L-lysyl-[protein] + NAD(+) + H2O = 2''-O-acetyl-ADP-D-ribose + nicotinamide + L-lysyl-[protein]</text>
        <dbReference type="Rhea" id="RHEA:43636"/>
        <dbReference type="Rhea" id="RHEA-COMP:9752"/>
        <dbReference type="Rhea" id="RHEA-COMP:10731"/>
        <dbReference type="ChEBI" id="CHEBI:15377"/>
        <dbReference type="ChEBI" id="CHEBI:17154"/>
        <dbReference type="ChEBI" id="CHEBI:29969"/>
        <dbReference type="ChEBI" id="CHEBI:57540"/>
        <dbReference type="ChEBI" id="CHEBI:61930"/>
        <dbReference type="ChEBI" id="CHEBI:83767"/>
        <dbReference type="EC" id="2.3.1.286"/>
    </reaction>
</comment>
<evidence type="ECO:0000256" key="5">
    <source>
        <dbReference type="PROSITE-ProRule" id="PRU00236"/>
    </source>
</evidence>
<feature type="binding site" evidence="4">
    <location>
        <position position="260"/>
    </location>
    <ligand>
        <name>NAD(+)</name>
        <dbReference type="ChEBI" id="CHEBI:57540"/>
    </ligand>
</feature>
<dbReference type="Gene3D" id="3.40.50.1220">
    <property type="entry name" value="TPP-binding domain"/>
    <property type="match status" value="1"/>
</dbReference>
<dbReference type="EMBL" id="OAOP01000002">
    <property type="protein sequence ID" value="SNX67997.1"/>
    <property type="molecule type" value="Genomic_DNA"/>
</dbReference>
<keyword evidence="2 4" id="KW-0808">Transferase</keyword>
<feature type="binding site" evidence="4">
    <location>
        <position position="279"/>
    </location>
    <ligand>
        <name>NAD(+)</name>
        <dbReference type="ChEBI" id="CHEBI:57540"/>
    </ligand>
</feature>
<keyword evidence="3 4" id="KW-0520">NAD</keyword>
<feature type="binding site" evidence="4 5">
    <location>
        <position position="179"/>
    </location>
    <ligand>
        <name>Zn(2+)</name>
        <dbReference type="ChEBI" id="CHEBI:29105"/>
    </ligand>
</feature>
<dbReference type="PANTHER" id="PTHR11085">
    <property type="entry name" value="NAD-DEPENDENT PROTEIN DEACYLASE SIRTUIN-5, MITOCHONDRIAL-RELATED"/>
    <property type="match status" value="1"/>
</dbReference>
<feature type="domain" description="Deacetylase sirtuin-type" evidence="6">
    <location>
        <begin position="36"/>
        <end position="292"/>
    </location>
</feature>
<feature type="binding site" evidence="4 5">
    <location>
        <position position="195"/>
    </location>
    <ligand>
        <name>Zn(2+)</name>
        <dbReference type="ChEBI" id="CHEBI:29105"/>
    </ligand>
</feature>
<name>A0A285CK97_9BACI</name>
<feature type="binding site" evidence="4">
    <location>
        <position position="153"/>
    </location>
    <ligand>
        <name>NAD(+)</name>
        <dbReference type="ChEBI" id="CHEBI:57540"/>
    </ligand>
</feature>
<comment type="caution">
    <text evidence="4">Lacks conserved residue(s) required for the propagation of feature annotation.</text>
</comment>
<feature type="binding site" evidence="4">
    <location>
        <position position="77"/>
    </location>
    <ligand>
        <name>NAD(+)</name>
        <dbReference type="ChEBI" id="CHEBI:57540"/>
    </ligand>
</feature>
<dbReference type="EC" id="2.3.1.286" evidence="4"/>
<dbReference type="GO" id="GO:0005737">
    <property type="term" value="C:cytoplasm"/>
    <property type="evidence" value="ECO:0007669"/>
    <property type="project" value="UniProtKB-SubCell"/>
</dbReference>
<dbReference type="Proteomes" id="UP000219546">
    <property type="component" value="Unassembled WGS sequence"/>
</dbReference>
<dbReference type="InterPro" id="IPR029035">
    <property type="entry name" value="DHS-like_NAD/FAD-binding_dom"/>
</dbReference>
<sequence length="292" mass="33124">MESLTKTIIANSYFSINFTKTPIAFEISHIKRLTVGNDMLSFTYQILKTHVRWTTLLKQWLIDSNYTVIFTGAGMSTESGLPDFRSSNGLWKHKDPSQIASIKALNENVQEFIEFYRNRVLGVKEYKPHNGHYILAKWEEQGLIQSIITQNVDGFHQLAGSTRVAELHGTLQKLHCQACGKEYSSEEYIKADYYCECGGILRPSIVLFGEALPKDAFDFALRETEKAELFIVLGSSLSVTPANQFPLFAKENGAKLVIVNQEPTSMDFFADMMIHDRKIGELLHELDQDLTI</sequence>
<dbReference type="HAMAP" id="MF_01968">
    <property type="entry name" value="Sirtuin_ClassU"/>
    <property type="match status" value="1"/>
</dbReference>
<evidence type="ECO:0000259" key="6">
    <source>
        <dbReference type="PROSITE" id="PS50305"/>
    </source>
</evidence>
<feature type="binding site" evidence="4">
    <location>
        <position position="84"/>
    </location>
    <ligand>
        <name>NAD(+)</name>
        <dbReference type="ChEBI" id="CHEBI:57540"/>
    </ligand>
</feature>
<reference evidence="7 8" key="1">
    <citation type="submission" date="2017-08" db="EMBL/GenBank/DDBJ databases">
        <authorList>
            <person name="de Groot N.N."/>
        </authorList>
    </citation>
    <scope>NUCLEOTIDE SEQUENCE [LARGE SCALE GENOMIC DNA]</scope>
    <source>
        <strain evidence="7 8">JC228</strain>
    </source>
</reference>
<dbReference type="GO" id="GO:0070403">
    <property type="term" value="F:NAD+ binding"/>
    <property type="evidence" value="ECO:0007669"/>
    <property type="project" value="UniProtKB-UniRule"/>
</dbReference>
<evidence type="ECO:0000256" key="3">
    <source>
        <dbReference type="ARBA" id="ARBA00023027"/>
    </source>
</evidence>
<feature type="binding site" evidence="4">
    <location>
        <position position="152"/>
    </location>
    <ligand>
        <name>nicotinamide</name>
        <dbReference type="ChEBI" id="CHEBI:17154"/>
    </ligand>
</feature>
<feature type="binding site" evidence="4">
    <location>
        <position position="73"/>
    </location>
    <ligand>
        <name>NAD(+)</name>
        <dbReference type="ChEBI" id="CHEBI:57540"/>
    </ligand>
</feature>
<dbReference type="InterPro" id="IPR050134">
    <property type="entry name" value="NAD-dep_sirtuin_deacylases"/>
</dbReference>
<dbReference type="InterPro" id="IPR028628">
    <property type="entry name" value="Sirtuin_class_U"/>
</dbReference>
<dbReference type="Gene3D" id="3.30.1600.10">
    <property type="entry name" value="SIR2/SIRT2 'Small Domain"/>
    <property type="match status" value="1"/>
</dbReference>
<protein>
    <recommendedName>
        <fullName evidence="4">NAD-dependent protein deacetylase</fullName>
        <ecNumber evidence="4">2.3.1.286</ecNumber>
    </recommendedName>
    <alternativeName>
        <fullName evidence="4">Regulatory protein SIR2 homolog</fullName>
    </alternativeName>
</protein>
<comment type="cofactor">
    <cofactor evidence="4">
        <name>Zn(2+)</name>
        <dbReference type="ChEBI" id="CHEBI:29105"/>
    </cofactor>
    <text evidence="4">Binds 1 zinc ion per subunit.</text>
</comment>
<dbReference type="InterPro" id="IPR026591">
    <property type="entry name" value="Sirtuin_cat_small_dom_sf"/>
</dbReference>
<feature type="binding site" evidence="4">
    <location>
        <position position="153"/>
    </location>
    <ligand>
        <name>nicotinamide</name>
        <dbReference type="ChEBI" id="CHEBI:17154"/>
    </ligand>
</feature>
<dbReference type="Pfam" id="PF02146">
    <property type="entry name" value="SIR2"/>
    <property type="match status" value="1"/>
</dbReference>
<dbReference type="NCBIfam" id="NF001753">
    <property type="entry name" value="PRK00481.1-3"/>
    <property type="match status" value="1"/>
</dbReference>
<dbReference type="GO" id="GO:0008270">
    <property type="term" value="F:zinc ion binding"/>
    <property type="evidence" value="ECO:0007669"/>
    <property type="project" value="UniProtKB-UniRule"/>
</dbReference>
<dbReference type="GO" id="GO:0017136">
    <property type="term" value="F:histone deacetylase activity, NAD-dependent"/>
    <property type="evidence" value="ECO:0007669"/>
    <property type="project" value="TreeGrafter"/>
</dbReference>
<dbReference type="PANTHER" id="PTHR11085:SF4">
    <property type="entry name" value="NAD-DEPENDENT PROTEIN DEACYLASE"/>
    <property type="match status" value="1"/>
</dbReference>
<feature type="binding site" evidence="4">
    <location>
        <position position="150"/>
    </location>
    <ligand>
        <name>NAD(+)</name>
        <dbReference type="ChEBI" id="CHEBI:57540"/>
    </ligand>
</feature>
<feature type="binding site" evidence="4">
    <location>
        <position position="152"/>
    </location>
    <ligand>
        <name>NAD(+)</name>
        <dbReference type="ChEBI" id="CHEBI:57540"/>
    </ligand>
</feature>
<accession>A0A285CK97</accession>
<evidence type="ECO:0000313" key="7">
    <source>
        <dbReference type="EMBL" id="SNX67997.1"/>
    </source>
</evidence>
<feature type="binding site" evidence="4 5">
    <location>
        <position position="176"/>
    </location>
    <ligand>
        <name>Zn(2+)</name>
        <dbReference type="ChEBI" id="CHEBI:29105"/>
    </ligand>
</feature>
<comment type="function">
    <text evidence="4">NAD-dependent protein deacetylase which modulates the activities of several enzymes which are inactive in their acetylated form.</text>
</comment>
<dbReference type="NCBIfam" id="NF001752">
    <property type="entry name" value="PRK00481.1-1"/>
    <property type="match status" value="1"/>
</dbReference>
<dbReference type="AlphaFoldDB" id="A0A285CK97"/>
<evidence type="ECO:0000256" key="1">
    <source>
        <dbReference type="ARBA" id="ARBA00022490"/>
    </source>
</evidence>
<feature type="binding site" evidence="4 5">
    <location>
        <position position="197"/>
    </location>
    <ligand>
        <name>Zn(2+)</name>
        <dbReference type="ChEBI" id="CHEBI:29105"/>
    </ligand>
</feature>
<keyword evidence="8" id="KW-1185">Reference proteome</keyword>
<dbReference type="InterPro" id="IPR003000">
    <property type="entry name" value="Sirtuin"/>
</dbReference>
<feature type="binding site" evidence="4">
    <location>
        <position position="168"/>
    </location>
    <ligand>
        <name>NAD(+)</name>
        <dbReference type="ChEBI" id="CHEBI:57540"/>
    </ligand>
</feature>
<keyword evidence="1 4" id="KW-0963">Cytoplasm</keyword>
<feature type="binding site" evidence="4">
    <location>
        <position position="85"/>
    </location>
    <ligand>
        <name>NAD(+)</name>
        <dbReference type="ChEBI" id="CHEBI:57540"/>
    </ligand>
</feature>
<dbReference type="SUPFAM" id="SSF52467">
    <property type="entry name" value="DHS-like NAD/FAD-binding domain"/>
    <property type="match status" value="1"/>
</dbReference>
<evidence type="ECO:0000313" key="8">
    <source>
        <dbReference type="Proteomes" id="UP000219546"/>
    </source>
</evidence>
<keyword evidence="4 5" id="KW-0862">Zinc</keyword>
<comment type="similarity">
    <text evidence="4">Belongs to the sirtuin family. Class U subfamily.</text>
</comment>
<gene>
    <name evidence="4" type="primary">cobB</name>
    <name evidence="7" type="ORF">SAMN05877753_102202</name>
</gene>
<proteinExistence type="inferred from homology"/>
<evidence type="ECO:0000256" key="4">
    <source>
        <dbReference type="HAMAP-Rule" id="MF_01968"/>
    </source>
</evidence>
<feature type="active site" description="Proton acceptor" evidence="4 5">
    <location>
        <position position="168"/>
    </location>
</feature>
<keyword evidence="4 5" id="KW-0479">Metal-binding</keyword>
<evidence type="ECO:0000256" key="2">
    <source>
        <dbReference type="ARBA" id="ARBA00022679"/>
    </source>
</evidence>
<organism evidence="7 8">
    <name type="scientific">Bacillus oleivorans</name>
    <dbReference type="NCBI Taxonomy" id="1448271"/>
    <lineage>
        <taxon>Bacteria</taxon>
        <taxon>Bacillati</taxon>
        <taxon>Bacillota</taxon>
        <taxon>Bacilli</taxon>
        <taxon>Bacillales</taxon>
        <taxon>Bacillaceae</taxon>
        <taxon>Bacillus</taxon>
    </lineage>
</organism>
<dbReference type="InterPro" id="IPR026590">
    <property type="entry name" value="Ssirtuin_cat_dom"/>
</dbReference>
<feature type="binding site" evidence="4">
    <location>
        <position position="84"/>
    </location>
    <ligand>
        <name>nicotinamide</name>
        <dbReference type="ChEBI" id="CHEBI:17154"/>
    </ligand>
</feature>
<feature type="binding site" evidence="4">
    <location>
        <position position="235"/>
    </location>
    <ligand>
        <name>NAD(+)</name>
        <dbReference type="ChEBI" id="CHEBI:57540"/>
    </ligand>
</feature>
<feature type="binding site" evidence="4">
    <location>
        <position position="236"/>
    </location>
    <ligand>
        <name>NAD(+)</name>
        <dbReference type="ChEBI" id="CHEBI:57540"/>
    </ligand>
</feature>
<comment type="subcellular location">
    <subcellularLocation>
        <location evidence="4">Cytoplasm</location>
    </subcellularLocation>
</comment>